<keyword evidence="3" id="KW-1185">Reference proteome</keyword>
<evidence type="ECO:0000313" key="3">
    <source>
        <dbReference type="Proteomes" id="UP000727456"/>
    </source>
</evidence>
<protein>
    <recommendedName>
        <fullName evidence="4">ABC-type transport auxiliary lipoprotein component domain-containing protein</fullName>
    </recommendedName>
</protein>
<sequence>MAWHLVFWRRFGLGISAGLLLAAAPAAAAPADHIYVVERIGDRIAPDTEIGKKRAGLACFPNGRIHWSDIGSTGVTDRRELVQDTLEDAGLPIATLNSGTPLKRQIRLRGVVTEAAADLCAKNMLGHPSTLSGTASLIVDWRGETADGEGALLRHVSTVEHRFEGPSAASLDTIGRVMLEEATRDLALWLQSDARK</sequence>
<dbReference type="Proteomes" id="UP000727456">
    <property type="component" value="Unassembled WGS sequence"/>
</dbReference>
<reference evidence="2 3" key="1">
    <citation type="submission" date="2020-03" db="EMBL/GenBank/DDBJ databases">
        <title>Genomic Encyclopedia of Type Strains, Phase III (KMG-III): the genomes of soil and plant-associated and newly described type strains.</title>
        <authorList>
            <person name="Whitman W."/>
        </authorList>
    </citation>
    <scope>NUCLEOTIDE SEQUENCE [LARGE SCALE GENOMIC DNA]</scope>
    <source>
        <strain evidence="2 3">CECT 8804</strain>
    </source>
</reference>
<evidence type="ECO:0008006" key="4">
    <source>
        <dbReference type="Google" id="ProtNLM"/>
    </source>
</evidence>
<organism evidence="2 3">
    <name type="scientific">Sphingomonas vulcanisoli</name>
    <dbReference type="NCBI Taxonomy" id="1658060"/>
    <lineage>
        <taxon>Bacteria</taxon>
        <taxon>Pseudomonadati</taxon>
        <taxon>Pseudomonadota</taxon>
        <taxon>Alphaproteobacteria</taxon>
        <taxon>Sphingomonadales</taxon>
        <taxon>Sphingomonadaceae</taxon>
        <taxon>Sphingomonas</taxon>
    </lineage>
</organism>
<proteinExistence type="predicted"/>
<keyword evidence="1" id="KW-0732">Signal</keyword>
<feature type="chain" id="PRO_5045578607" description="ABC-type transport auxiliary lipoprotein component domain-containing protein" evidence="1">
    <location>
        <begin position="29"/>
        <end position="196"/>
    </location>
</feature>
<dbReference type="EMBL" id="JAAOZC010000003">
    <property type="protein sequence ID" value="NIJ07981.1"/>
    <property type="molecule type" value="Genomic_DNA"/>
</dbReference>
<gene>
    <name evidence="2" type="ORF">FHS31_001591</name>
</gene>
<accession>A0ABX0TR28</accession>
<evidence type="ECO:0000313" key="2">
    <source>
        <dbReference type="EMBL" id="NIJ07981.1"/>
    </source>
</evidence>
<evidence type="ECO:0000256" key="1">
    <source>
        <dbReference type="SAM" id="SignalP"/>
    </source>
</evidence>
<feature type="signal peptide" evidence="1">
    <location>
        <begin position="1"/>
        <end position="28"/>
    </location>
</feature>
<dbReference type="RefSeq" id="WP_167072820.1">
    <property type="nucleotide sequence ID" value="NZ_JAAOZC010000003.1"/>
</dbReference>
<comment type="caution">
    <text evidence="2">The sequence shown here is derived from an EMBL/GenBank/DDBJ whole genome shotgun (WGS) entry which is preliminary data.</text>
</comment>
<name>A0ABX0TR28_9SPHN</name>